<dbReference type="PROSITE" id="PS01081">
    <property type="entry name" value="HTH_TETR_1"/>
    <property type="match status" value="1"/>
</dbReference>
<gene>
    <name evidence="6" type="ORF">ELQ93_12935</name>
</gene>
<reference evidence="6 7" key="1">
    <citation type="submission" date="2018-12" db="EMBL/GenBank/DDBJ databases">
        <authorList>
            <person name="hu s."/>
            <person name="Xu Y."/>
            <person name="Xu B."/>
            <person name="Li F."/>
        </authorList>
    </citation>
    <scope>NUCLEOTIDE SEQUENCE [LARGE SCALE GENOMIC DNA]</scope>
    <source>
        <strain evidence="6 7">KSW2-17</strain>
    </source>
</reference>
<feature type="domain" description="HTH tetR-type" evidence="5">
    <location>
        <begin position="38"/>
        <end position="98"/>
    </location>
</feature>
<evidence type="ECO:0000256" key="1">
    <source>
        <dbReference type="ARBA" id="ARBA00023015"/>
    </source>
</evidence>
<dbReference type="InterPro" id="IPR001647">
    <property type="entry name" value="HTH_TetR"/>
</dbReference>
<dbReference type="PRINTS" id="PR00455">
    <property type="entry name" value="HTHTETR"/>
</dbReference>
<dbReference type="Pfam" id="PF00440">
    <property type="entry name" value="TetR_N"/>
    <property type="match status" value="1"/>
</dbReference>
<organism evidence="6 7">
    <name type="scientific">Labedella gwakjiensis</name>
    <dbReference type="NCBI Taxonomy" id="390269"/>
    <lineage>
        <taxon>Bacteria</taxon>
        <taxon>Bacillati</taxon>
        <taxon>Actinomycetota</taxon>
        <taxon>Actinomycetes</taxon>
        <taxon>Micrococcales</taxon>
        <taxon>Microbacteriaceae</taxon>
        <taxon>Labedella</taxon>
    </lineage>
</organism>
<accession>A0ABY0CDN3</accession>
<proteinExistence type="predicted"/>
<dbReference type="EMBL" id="RZGY01000001">
    <property type="protein sequence ID" value="RUQ87758.1"/>
    <property type="molecule type" value="Genomic_DNA"/>
</dbReference>
<keyword evidence="2 4" id="KW-0238">DNA-binding</keyword>
<dbReference type="PANTHER" id="PTHR30055:SF238">
    <property type="entry name" value="MYCOFACTOCIN BIOSYNTHESIS TRANSCRIPTIONAL REGULATOR MFTR-RELATED"/>
    <property type="match status" value="1"/>
</dbReference>
<keyword evidence="3" id="KW-0804">Transcription</keyword>
<evidence type="ECO:0000256" key="3">
    <source>
        <dbReference type="ARBA" id="ARBA00023163"/>
    </source>
</evidence>
<keyword evidence="1" id="KW-0805">Transcription regulation</keyword>
<dbReference type="PANTHER" id="PTHR30055">
    <property type="entry name" value="HTH-TYPE TRANSCRIPTIONAL REGULATOR RUTR"/>
    <property type="match status" value="1"/>
</dbReference>
<evidence type="ECO:0000256" key="2">
    <source>
        <dbReference type="ARBA" id="ARBA00023125"/>
    </source>
</evidence>
<dbReference type="InterPro" id="IPR050109">
    <property type="entry name" value="HTH-type_TetR-like_transc_reg"/>
</dbReference>
<dbReference type="PROSITE" id="PS50977">
    <property type="entry name" value="HTH_TETR_2"/>
    <property type="match status" value="1"/>
</dbReference>
<evidence type="ECO:0000313" key="7">
    <source>
        <dbReference type="Proteomes" id="UP000268291"/>
    </source>
</evidence>
<dbReference type="InterPro" id="IPR023772">
    <property type="entry name" value="DNA-bd_HTH_TetR-type_CS"/>
</dbReference>
<keyword evidence="7" id="KW-1185">Reference proteome</keyword>
<dbReference type="Gene3D" id="1.10.357.10">
    <property type="entry name" value="Tetracycline Repressor, domain 2"/>
    <property type="match status" value="1"/>
</dbReference>
<sequence>MSRLLHRPAPSSDDMPCHHYTRHDDMSCHHGEMTRWSPDAALRLEEAAMSLFAEQGYASTTVPQIAARAELTTRTFFRHFADKRDVLFLRDREFPDVVRAVLDGLPDDLAGMTLVRTGLRRAGAEIERWRDPIARRQRIIGGEEQLRERELLKHEHLSNAVRAALVERGVEARQAEALARVSAVVFDTAVQRWIDADPDTSLTDELDIAWGDLDRLFG</sequence>
<name>A0ABY0CDN3_9MICO</name>
<evidence type="ECO:0000256" key="4">
    <source>
        <dbReference type="PROSITE-ProRule" id="PRU00335"/>
    </source>
</evidence>
<feature type="DNA-binding region" description="H-T-H motif" evidence="4">
    <location>
        <begin position="61"/>
        <end position="80"/>
    </location>
</feature>
<dbReference type="Proteomes" id="UP000268291">
    <property type="component" value="Unassembled WGS sequence"/>
</dbReference>
<dbReference type="SUPFAM" id="SSF46689">
    <property type="entry name" value="Homeodomain-like"/>
    <property type="match status" value="1"/>
</dbReference>
<evidence type="ECO:0000259" key="5">
    <source>
        <dbReference type="PROSITE" id="PS50977"/>
    </source>
</evidence>
<comment type="caution">
    <text evidence="6">The sequence shown here is derived from an EMBL/GenBank/DDBJ whole genome shotgun (WGS) entry which is preliminary data.</text>
</comment>
<evidence type="ECO:0000313" key="6">
    <source>
        <dbReference type="EMBL" id="RUQ87758.1"/>
    </source>
</evidence>
<dbReference type="InterPro" id="IPR009057">
    <property type="entry name" value="Homeodomain-like_sf"/>
</dbReference>
<protein>
    <submittedName>
        <fullName evidence="6">TetR family transcriptional regulator</fullName>
    </submittedName>
</protein>